<evidence type="ECO:0000313" key="2">
    <source>
        <dbReference type="EMBL" id="KMY96719.1"/>
    </source>
</evidence>
<dbReference type="AlphaFoldDB" id="A0A0J9RMS4"/>
<gene>
    <name evidence="2" type="primary">Dsim\GD28105</name>
    <name evidence="2" type="ORF">Dsimw501_GD28105</name>
</gene>
<evidence type="ECO:0000256" key="1">
    <source>
        <dbReference type="SAM" id="MobiDB-lite"/>
    </source>
</evidence>
<protein>
    <submittedName>
        <fullName evidence="2">Uncharacterized protein</fullName>
    </submittedName>
</protein>
<organism evidence="2">
    <name type="scientific">Drosophila simulans</name>
    <name type="common">Fruit fly</name>
    <dbReference type="NCBI Taxonomy" id="7240"/>
    <lineage>
        <taxon>Eukaryota</taxon>
        <taxon>Metazoa</taxon>
        <taxon>Ecdysozoa</taxon>
        <taxon>Arthropoda</taxon>
        <taxon>Hexapoda</taxon>
        <taxon>Insecta</taxon>
        <taxon>Pterygota</taxon>
        <taxon>Neoptera</taxon>
        <taxon>Endopterygota</taxon>
        <taxon>Diptera</taxon>
        <taxon>Brachycera</taxon>
        <taxon>Muscomorpha</taxon>
        <taxon>Ephydroidea</taxon>
        <taxon>Drosophilidae</taxon>
        <taxon>Drosophila</taxon>
        <taxon>Sophophora</taxon>
    </lineage>
</organism>
<feature type="region of interest" description="Disordered" evidence="1">
    <location>
        <begin position="20"/>
        <end position="51"/>
    </location>
</feature>
<dbReference type="EMBL" id="CM002912">
    <property type="protein sequence ID" value="KMY96719.1"/>
    <property type="molecule type" value="Genomic_DNA"/>
</dbReference>
<sequence length="71" mass="8063">MGPKIFASGAENERLRWQESEDGLRMGLPRAGTKRLPLHSNSRSPSGDFMQSCTQKKLCSEVAMHRRKPMF</sequence>
<reference evidence="2" key="3">
    <citation type="submission" date="2015-04" db="EMBL/GenBank/DDBJ databases">
        <authorList>
            <consortium name="FlyBase"/>
        </authorList>
    </citation>
    <scope>NUCLEOTIDE SEQUENCE</scope>
    <source>
        <strain evidence="2">W501</strain>
    </source>
</reference>
<feature type="compositionally biased region" description="Polar residues" evidence="1">
    <location>
        <begin position="39"/>
        <end position="51"/>
    </location>
</feature>
<reference evidence="2" key="2">
    <citation type="submission" date="2014-06" db="EMBL/GenBank/DDBJ databases">
        <authorList>
            <person name="Hu T."/>
            <person name="Eisen M.B."/>
            <person name="Thornton K.R."/>
            <person name="Andolfatto P."/>
        </authorList>
    </citation>
    <scope>NUCLEOTIDE SEQUENCE</scope>
    <source>
        <strain evidence="2">W501</strain>
    </source>
</reference>
<reference evidence="2" key="1">
    <citation type="journal article" date="2013" name="Genome Res.">
        <title>A second-generation assembly of the Drosophila simulans genome provides new insights into patterns of lineage-specific divergence.</title>
        <authorList>
            <person name="Hu T.T."/>
            <person name="Eisen M.B."/>
            <person name="Thornton K.R."/>
            <person name="Andolfatto P."/>
        </authorList>
    </citation>
    <scope>NUCLEOTIDE SEQUENCE [LARGE SCALE GENOMIC DNA]</scope>
    <source>
        <strain evidence="2">W501</strain>
    </source>
</reference>
<accession>A0A0J9RMS4</accession>
<dbReference type="KEGG" id="dsi:Dsimw501_GD28105"/>
<dbReference type="Bgee" id="FBgn0269395">
    <property type="expression patterns" value="Expressed in adult organism"/>
</dbReference>
<proteinExistence type="predicted"/>
<dbReference type="Proteomes" id="UP000035880">
    <property type="component" value="Chromosome 3L"/>
</dbReference>
<name>A0A0J9RMS4_DROSI</name>